<dbReference type="InterPro" id="IPR011059">
    <property type="entry name" value="Metal-dep_hydrolase_composite"/>
</dbReference>
<dbReference type="RefSeq" id="WP_109870499.1">
    <property type="nucleotide sequence ID" value="NZ_QGNA01000002.1"/>
</dbReference>
<dbReference type="InterPro" id="IPR013108">
    <property type="entry name" value="Amidohydro_3"/>
</dbReference>
<dbReference type="SUPFAM" id="SSF51338">
    <property type="entry name" value="Composite domain of metallo-dependent hydrolases"/>
    <property type="match status" value="1"/>
</dbReference>
<feature type="domain" description="Amidohydrolase 3" evidence="1">
    <location>
        <begin position="51"/>
        <end position="252"/>
    </location>
</feature>
<accession>A0A317FEA0</accession>
<dbReference type="PANTHER" id="PTHR11647">
    <property type="entry name" value="HYDRANTOINASE/DIHYDROPYRIMIDINASE FAMILY MEMBER"/>
    <property type="match status" value="1"/>
</dbReference>
<dbReference type="InterPro" id="IPR023100">
    <property type="entry name" value="D-aminoacylase_insert_dom_sf"/>
</dbReference>
<dbReference type="OrthoDB" id="9766983at2"/>
<reference evidence="3" key="1">
    <citation type="submission" date="2018-05" db="EMBL/GenBank/DDBJ databases">
        <authorList>
            <person name="Du Z."/>
            <person name="Wang X."/>
        </authorList>
    </citation>
    <scope>NUCLEOTIDE SEQUENCE [LARGE SCALE GENOMIC DNA]</scope>
    <source>
        <strain evidence="3">CQN31</strain>
    </source>
</reference>
<feature type="domain" description="Amidohydrolase 3" evidence="1">
    <location>
        <begin position="350"/>
        <end position="462"/>
    </location>
</feature>
<dbReference type="SUPFAM" id="SSF51556">
    <property type="entry name" value="Metallo-dependent hydrolases"/>
    <property type="match status" value="1"/>
</dbReference>
<dbReference type="CDD" id="cd01297">
    <property type="entry name" value="D-aminoacylase"/>
    <property type="match status" value="1"/>
</dbReference>
<evidence type="ECO:0000313" key="2">
    <source>
        <dbReference type="EMBL" id="PWS37391.1"/>
    </source>
</evidence>
<dbReference type="Gene3D" id="2.30.40.10">
    <property type="entry name" value="Urease, subunit C, domain 1"/>
    <property type="match status" value="1"/>
</dbReference>
<protein>
    <submittedName>
        <fullName evidence="2">D-aminoacylase</fullName>
    </submittedName>
</protein>
<keyword evidence="3" id="KW-1185">Reference proteome</keyword>
<comment type="caution">
    <text evidence="2">The sequence shown here is derived from an EMBL/GenBank/DDBJ whole genome shotgun (WGS) entry which is preliminary data.</text>
</comment>
<dbReference type="GO" id="GO:0016811">
    <property type="term" value="F:hydrolase activity, acting on carbon-nitrogen (but not peptide) bonds, in linear amides"/>
    <property type="evidence" value="ECO:0007669"/>
    <property type="project" value="InterPro"/>
</dbReference>
<gene>
    <name evidence="2" type="ORF">DFH01_11150</name>
</gene>
<dbReference type="InterPro" id="IPR050378">
    <property type="entry name" value="Metallo-dep_Hydrolases_sf"/>
</dbReference>
<organism evidence="2 3">
    <name type="scientific">Falsiroseomonas bella</name>
    <dbReference type="NCBI Taxonomy" id="2184016"/>
    <lineage>
        <taxon>Bacteria</taxon>
        <taxon>Pseudomonadati</taxon>
        <taxon>Pseudomonadota</taxon>
        <taxon>Alphaproteobacteria</taxon>
        <taxon>Acetobacterales</taxon>
        <taxon>Roseomonadaceae</taxon>
        <taxon>Falsiroseomonas</taxon>
    </lineage>
</organism>
<sequence length="484" mass="52482">MALRCDLIIRDATIFDGTGAPRRVGDVGVTGERIVGVGDLGGASADREVIATGKAIAPGFIDAHTHDDRAVLMGEEGTLCKTSQGVTTVVCGCCGVSLAPARFKQEPPPPLDLVGANGWWKFGDFGDYAHAINSKGSEVNVYALVGNQTLRVEAMNGDVYRPANDKEIAHMHARVKQSMAEGASGFSTGLYYKPNMHATTDEVVAITEALKPFDGLYSTHMRDEADHILAAIEETMEIGKRAGVQVQISHHKCSQPENYGRSIQTLPLLEAYARTQQLAFDVYPYPAGSTVLMPDRLRDDVKVMITWSIPHPEMAGRYLHEIARGWNTDIKAAAEQLLPAGQISFQMDEDDVQRIMAHPMSMIGSDGIPHDAHPHPRLWGTFPRVLGHYSRGLGLFSMETAIHKMTGRCAEAYGIVDRGVLREGAYADLVLFDPATVIDAATFEKPKVPSIGIEEVWANGVATFRAGKGATGERPGRLVTRHKG</sequence>
<dbReference type="EMBL" id="QGNA01000002">
    <property type="protein sequence ID" value="PWS37391.1"/>
    <property type="molecule type" value="Genomic_DNA"/>
</dbReference>
<dbReference type="InterPro" id="IPR032466">
    <property type="entry name" value="Metal_Hydrolase"/>
</dbReference>
<name>A0A317FEA0_9PROT</name>
<dbReference type="PANTHER" id="PTHR11647:SF1">
    <property type="entry name" value="COLLAPSIN RESPONSE MEDIATOR PROTEIN"/>
    <property type="match status" value="1"/>
</dbReference>
<evidence type="ECO:0000313" key="3">
    <source>
        <dbReference type="Proteomes" id="UP000245765"/>
    </source>
</evidence>
<dbReference type="GO" id="GO:0005829">
    <property type="term" value="C:cytosol"/>
    <property type="evidence" value="ECO:0007669"/>
    <property type="project" value="TreeGrafter"/>
</dbReference>
<dbReference type="Gene3D" id="3.20.20.140">
    <property type="entry name" value="Metal-dependent hydrolases"/>
    <property type="match status" value="1"/>
</dbReference>
<proteinExistence type="predicted"/>
<evidence type="ECO:0000259" key="1">
    <source>
        <dbReference type="Pfam" id="PF07969"/>
    </source>
</evidence>
<dbReference type="Proteomes" id="UP000245765">
    <property type="component" value="Unassembled WGS sequence"/>
</dbReference>
<dbReference type="AlphaFoldDB" id="A0A317FEA0"/>
<dbReference type="GO" id="GO:0016812">
    <property type="term" value="F:hydrolase activity, acting on carbon-nitrogen (but not peptide) bonds, in cyclic amides"/>
    <property type="evidence" value="ECO:0007669"/>
    <property type="project" value="TreeGrafter"/>
</dbReference>
<dbReference type="Pfam" id="PF07969">
    <property type="entry name" value="Amidohydro_3"/>
    <property type="match status" value="2"/>
</dbReference>
<dbReference type="Gene3D" id="3.30.1490.130">
    <property type="entry name" value="D-aminoacylase. Domain 3"/>
    <property type="match status" value="1"/>
</dbReference>